<dbReference type="RefSeq" id="WP_047791884.1">
    <property type="nucleotide sequence ID" value="NZ_CP011856.1"/>
</dbReference>
<keyword evidence="3" id="KW-1185">Reference proteome</keyword>
<organism evidence="2 3">
    <name type="scientific">Spiroplasma eriocheiris</name>
    <dbReference type="NCBI Taxonomy" id="315358"/>
    <lineage>
        <taxon>Bacteria</taxon>
        <taxon>Bacillati</taxon>
        <taxon>Mycoplasmatota</taxon>
        <taxon>Mollicutes</taxon>
        <taxon>Entomoplasmatales</taxon>
        <taxon>Spiroplasmataceae</taxon>
        <taxon>Spiroplasma</taxon>
    </lineage>
</organism>
<evidence type="ECO:0000313" key="2">
    <source>
        <dbReference type="EMBL" id="AKM54703.1"/>
    </source>
</evidence>
<feature type="transmembrane region" description="Helical" evidence="1">
    <location>
        <begin position="7"/>
        <end position="25"/>
    </location>
</feature>
<sequence>MKKTTLILIIITLIFMVLGLILISSQKIVFLGNEVNGFEFLKFTTPRQILKSSELPLLKTGIIFTVILTPIMGGISILFFMWSLFKNKKQINYED</sequence>
<name>A0A0H3XIK4_9MOLU</name>
<keyword evidence="1" id="KW-1133">Transmembrane helix</keyword>
<dbReference type="EMBL" id="CP011856">
    <property type="protein sequence ID" value="AKM54703.1"/>
    <property type="molecule type" value="Genomic_DNA"/>
</dbReference>
<gene>
    <name evidence="2" type="ORF">SERIO_v1c11500</name>
</gene>
<protein>
    <submittedName>
        <fullName evidence="2">Uncharacterized protein</fullName>
    </submittedName>
</protein>
<reference evidence="2 3" key="1">
    <citation type="journal article" date="2015" name="Genome Biol. Evol.">
        <title>Found and Lost: The Fates of Horizontally Acquired Genes in Arthropod-Symbiotic Spiroplasma.</title>
        <authorList>
            <person name="Lo W.S."/>
            <person name="Gasparich G.E."/>
            <person name="Kuo C.H."/>
        </authorList>
    </citation>
    <scope>NUCLEOTIDE SEQUENCE [LARGE SCALE GENOMIC DNA]</scope>
    <source>
        <strain evidence="3">TDA-040725-5</strain>
    </source>
</reference>
<keyword evidence="1" id="KW-0472">Membrane</keyword>
<accession>A0A0H3XIK4</accession>
<evidence type="ECO:0000313" key="3">
    <source>
        <dbReference type="Proteomes" id="UP000035661"/>
    </source>
</evidence>
<reference evidence="3" key="2">
    <citation type="submission" date="2015-06" db="EMBL/GenBank/DDBJ databases">
        <title>Complete genome sequence of Spiroplasma eriocheiris TDA-040725-5 (DSM 21848).</title>
        <authorList>
            <person name="Lo W.-S."/>
            <person name="Kuo C.-H."/>
        </authorList>
    </citation>
    <scope>NUCLEOTIDE SEQUENCE [LARGE SCALE GENOMIC DNA]</scope>
    <source>
        <strain evidence="3">TDA-040725-5</strain>
    </source>
</reference>
<feature type="transmembrane region" description="Helical" evidence="1">
    <location>
        <begin position="62"/>
        <end position="85"/>
    </location>
</feature>
<dbReference type="STRING" id="315358.SERIO_v1c11500"/>
<proteinExistence type="predicted"/>
<keyword evidence="1" id="KW-0812">Transmembrane</keyword>
<dbReference type="AlphaFoldDB" id="A0A0H3XIK4"/>
<dbReference type="Proteomes" id="UP000035661">
    <property type="component" value="Chromosome"/>
</dbReference>
<evidence type="ECO:0000256" key="1">
    <source>
        <dbReference type="SAM" id="Phobius"/>
    </source>
</evidence>
<dbReference type="PATRIC" id="fig|743698.3.peg.1161"/>
<dbReference type="KEGG" id="seri:SERIO_v1c11500"/>